<organism evidence="11 12">
    <name type="scientific">Glutinoglossum americanum</name>
    <dbReference type="NCBI Taxonomy" id="1670608"/>
    <lineage>
        <taxon>Eukaryota</taxon>
        <taxon>Fungi</taxon>
        <taxon>Dikarya</taxon>
        <taxon>Ascomycota</taxon>
        <taxon>Pezizomycotina</taxon>
        <taxon>Geoglossomycetes</taxon>
        <taxon>Geoglossales</taxon>
        <taxon>Geoglossaceae</taxon>
        <taxon>Glutinoglossum</taxon>
    </lineage>
</organism>
<keyword evidence="4 8" id="KW-0812">Transmembrane</keyword>
<proteinExistence type="inferred from homology"/>
<feature type="domain" description="Cas1p 10 TM acyl transferase" evidence="9">
    <location>
        <begin position="286"/>
        <end position="747"/>
    </location>
</feature>
<name>A0A9P8ICX4_9PEZI</name>
<feature type="transmembrane region" description="Helical" evidence="8">
    <location>
        <begin position="339"/>
        <end position="359"/>
    </location>
</feature>
<evidence type="ECO:0000256" key="2">
    <source>
        <dbReference type="ARBA" id="ARBA00010666"/>
    </source>
</evidence>
<comment type="similarity">
    <text evidence="2">Belongs to the PC-esterase family. CASD1 subfamily.</text>
</comment>
<evidence type="ECO:0008006" key="13">
    <source>
        <dbReference type="Google" id="ProtNLM"/>
    </source>
</evidence>
<evidence type="ECO:0000256" key="6">
    <source>
        <dbReference type="ARBA" id="ARBA00023136"/>
    </source>
</evidence>
<dbReference type="GO" id="GO:0005794">
    <property type="term" value="C:Golgi apparatus"/>
    <property type="evidence" value="ECO:0007669"/>
    <property type="project" value="UniProtKB-ARBA"/>
</dbReference>
<feature type="transmembrane region" description="Helical" evidence="8">
    <location>
        <begin position="496"/>
        <end position="513"/>
    </location>
</feature>
<feature type="transmembrane region" description="Helical" evidence="8">
    <location>
        <begin position="299"/>
        <end position="318"/>
    </location>
</feature>
<sequence>MNQGQWLDPGHARYSRRPYQIWQPPGCLMHEYKERELTACFQSKRLVFIGDSTIRQIFWATAKKLDEDGANDDMGVARKHSDLTFTRNGVGLEFIWDPYLNSSRLHEELKAYQNTTHVPTKKDGDRGGSASLILVGGGLWFARHVHVNTLKVFRDSVDRIIPYMNPPVEAPTAASRPFVQNRASENLLLMAPVQVPQYDFLSPSRSETITAEKVDAMNDYLRHLSTFQEADVVWSFSLMTWKQRVAYEQSGLHVVDNVAGRKADVLLNLRCNAEAALGIGGQGYPYDRTCCSNYRRPGWVQWTGLIGTLMILPFLVWITRTEADRKRIRLLPSSRALRALLVFLLAIVYCFYADRTHVFEKVHKRRSAKEFVILSGVSLLLGLLSVRRSASLMPISGSRELKAPDQPFLSRYQTDEWKGWMQFGILIYHYAGASKILWIYIVVRLLVASYLFMTGFGHTVYFYSTGDYSLRRVTGVLIRLNLLNCVLPYMMRTDYLFYYFAPLVSFWFIVIYLTMRVGHNRNGSLRFICSKIAISAVLTTAFTRTPGPLEAVFTITRYACRLHWDVKEWRFRVSLDMLIVYVGMLAAILFVKISTFSRSRRIDSMMKHQYFYYIKLILPFVSLVVFYIFATACSTITDKYDYNWFHPYISFFPIVAFAILRNSHRHLRNFHSSIFAWLGRCSLETFTLQFHIWMAGDTNGLLSLGMFHGWRNGKWYNFLVVTAVFFYISWRVARATEVLTQWIVRSEEGRSGGQEGLLMGKRDQGEQKEKLELPLRKSHDSGRQILTTTGGLGHGDTGKWEIRRISVTHWKWLLTRVWRCENITTRLGVLTVAMWFLNVTYT</sequence>
<feature type="domain" description="NXPE C-terminal" evidence="10">
    <location>
        <begin position="22"/>
        <end position="143"/>
    </location>
</feature>
<evidence type="ECO:0000256" key="5">
    <source>
        <dbReference type="ARBA" id="ARBA00022989"/>
    </source>
</evidence>
<feature type="transmembrane region" description="Helical" evidence="8">
    <location>
        <begin position="525"/>
        <end position="543"/>
    </location>
</feature>
<keyword evidence="7" id="KW-0325">Glycoprotein</keyword>
<keyword evidence="6 8" id="KW-0472">Membrane</keyword>
<dbReference type="PANTHER" id="PTHR13533:SF1">
    <property type="entry name" value="N-ACETYLNEURAMINATE 9-O-ACETYLTRANSFERASE"/>
    <property type="match status" value="1"/>
</dbReference>
<comment type="subcellular location">
    <subcellularLocation>
        <location evidence="1">Membrane</location>
        <topology evidence="1">Multi-pass membrane protein</topology>
    </subcellularLocation>
</comment>
<feature type="transmembrane region" description="Helical" evidence="8">
    <location>
        <begin position="715"/>
        <end position="733"/>
    </location>
</feature>
<gene>
    <name evidence="11" type="ORF">FGG08_002418</name>
</gene>
<dbReference type="Proteomes" id="UP000698800">
    <property type="component" value="Unassembled WGS sequence"/>
</dbReference>
<evidence type="ECO:0000256" key="7">
    <source>
        <dbReference type="ARBA" id="ARBA00023180"/>
    </source>
</evidence>
<dbReference type="EMBL" id="JAGHQL010000036">
    <property type="protein sequence ID" value="KAH0543254.1"/>
    <property type="molecule type" value="Genomic_DNA"/>
</dbReference>
<dbReference type="InterPro" id="IPR057106">
    <property type="entry name" value="NXPE4_C"/>
</dbReference>
<dbReference type="PANTHER" id="PTHR13533">
    <property type="entry name" value="N-ACETYLNEURAMINATE 9-O-ACETYLTRANSFERASE"/>
    <property type="match status" value="1"/>
</dbReference>
<evidence type="ECO:0000259" key="10">
    <source>
        <dbReference type="Pfam" id="PF24536"/>
    </source>
</evidence>
<protein>
    <recommendedName>
        <fullName evidence="13">Cas1p 10 TM acyl transferase domain-containing protein</fullName>
    </recommendedName>
</protein>
<dbReference type="AlphaFoldDB" id="A0A9P8ICX4"/>
<accession>A0A9P8ICX4</accession>
<dbReference type="GO" id="GO:0005975">
    <property type="term" value="P:carbohydrate metabolic process"/>
    <property type="evidence" value="ECO:0007669"/>
    <property type="project" value="UniProtKB-ARBA"/>
</dbReference>
<keyword evidence="5 8" id="KW-1133">Transmembrane helix</keyword>
<dbReference type="GO" id="GO:0016020">
    <property type="term" value="C:membrane"/>
    <property type="evidence" value="ECO:0007669"/>
    <property type="project" value="UniProtKB-SubCell"/>
</dbReference>
<evidence type="ECO:0000256" key="4">
    <source>
        <dbReference type="ARBA" id="ARBA00022692"/>
    </source>
</evidence>
<keyword evidence="3" id="KW-0808">Transferase</keyword>
<dbReference type="OrthoDB" id="1932925at2759"/>
<dbReference type="Pfam" id="PF07779">
    <property type="entry name" value="Cas1_AcylT"/>
    <property type="match status" value="1"/>
</dbReference>
<feature type="transmembrane region" description="Helical" evidence="8">
    <location>
        <begin position="371"/>
        <end position="390"/>
    </location>
</feature>
<dbReference type="Pfam" id="PF24536">
    <property type="entry name" value="NXPE4_C"/>
    <property type="match status" value="1"/>
</dbReference>
<evidence type="ECO:0000313" key="11">
    <source>
        <dbReference type="EMBL" id="KAH0543254.1"/>
    </source>
</evidence>
<evidence type="ECO:0000256" key="3">
    <source>
        <dbReference type="ARBA" id="ARBA00022679"/>
    </source>
</evidence>
<evidence type="ECO:0000313" key="12">
    <source>
        <dbReference type="Proteomes" id="UP000698800"/>
    </source>
</evidence>
<dbReference type="GO" id="GO:0016740">
    <property type="term" value="F:transferase activity"/>
    <property type="evidence" value="ECO:0007669"/>
    <property type="project" value="UniProtKB-KW"/>
</dbReference>
<feature type="transmembrane region" description="Helical" evidence="8">
    <location>
        <begin position="644"/>
        <end position="662"/>
    </location>
</feature>
<evidence type="ECO:0000256" key="1">
    <source>
        <dbReference type="ARBA" id="ARBA00004141"/>
    </source>
</evidence>
<evidence type="ECO:0000259" key="9">
    <source>
        <dbReference type="Pfam" id="PF07779"/>
    </source>
</evidence>
<comment type="caution">
    <text evidence="11">The sequence shown here is derived from an EMBL/GenBank/DDBJ whole genome shotgun (WGS) entry which is preliminary data.</text>
</comment>
<feature type="transmembrane region" description="Helical" evidence="8">
    <location>
        <begin position="437"/>
        <end position="463"/>
    </location>
</feature>
<reference evidence="11" key="1">
    <citation type="submission" date="2021-03" db="EMBL/GenBank/DDBJ databases">
        <title>Comparative genomics and phylogenomic investigation of the class Geoglossomycetes provide insights into ecological specialization and systematics.</title>
        <authorList>
            <person name="Melie T."/>
            <person name="Pirro S."/>
            <person name="Miller A.N."/>
            <person name="Quandt A."/>
        </authorList>
    </citation>
    <scope>NUCLEOTIDE SEQUENCE</scope>
    <source>
        <strain evidence="11">GBOQ0MN5Z8</strain>
    </source>
</reference>
<dbReference type="InterPro" id="IPR012419">
    <property type="entry name" value="Cas1_AcylTrans_dom"/>
</dbReference>
<feature type="transmembrane region" description="Helical" evidence="8">
    <location>
        <begin position="612"/>
        <end position="632"/>
    </location>
</feature>
<feature type="transmembrane region" description="Helical" evidence="8">
    <location>
        <begin position="674"/>
        <end position="695"/>
    </location>
</feature>
<keyword evidence="12" id="KW-1185">Reference proteome</keyword>
<feature type="transmembrane region" description="Helical" evidence="8">
    <location>
        <begin position="571"/>
        <end position="591"/>
    </location>
</feature>
<evidence type="ECO:0000256" key="8">
    <source>
        <dbReference type="SAM" id="Phobius"/>
    </source>
</evidence>